<organism evidence="4 5">
    <name type="scientific">Rasamsonia emersonii (strain ATCC 16479 / CBS 393.64 / IMI 116815)</name>
    <dbReference type="NCBI Taxonomy" id="1408163"/>
    <lineage>
        <taxon>Eukaryota</taxon>
        <taxon>Fungi</taxon>
        <taxon>Dikarya</taxon>
        <taxon>Ascomycota</taxon>
        <taxon>Pezizomycotina</taxon>
        <taxon>Eurotiomycetes</taxon>
        <taxon>Eurotiomycetidae</taxon>
        <taxon>Eurotiales</taxon>
        <taxon>Trichocomaceae</taxon>
        <taxon>Rasamsonia</taxon>
    </lineage>
</organism>
<feature type="region of interest" description="Disordered" evidence="3">
    <location>
        <begin position="214"/>
        <end position="249"/>
    </location>
</feature>
<feature type="compositionally biased region" description="Pro residues" evidence="3">
    <location>
        <begin position="1327"/>
        <end position="1350"/>
    </location>
</feature>
<feature type="compositionally biased region" description="Low complexity" evidence="3">
    <location>
        <begin position="177"/>
        <end position="188"/>
    </location>
</feature>
<feature type="compositionally biased region" description="Basic and acidic residues" evidence="3">
    <location>
        <begin position="1379"/>
        <end position="1409"/>
    </location>
</feature>
<evidence type="ECO:0000256" key="2">
    <source>
        <dbReference type="SAM" id="Coils"/>
    </source>
</evidence>
<feature type="region of interest" description="Disordered" evidence="3">
    <location>
        <begin position="917"/>
        <end position="1016"/>
    </location>
</feature>
<dbReference type="GO" id="GO:0005856">
    <property type="term" value="C:cytoskeleton"/>
    <property type="evidence" value="ECO:0007669"/>
    <property type="project" value="TreeGrafter"/>
</dbReference>
<feature type="region of interest" description="Disordered" evidence="3">
    <location>
        <begin position="840"/>
        <end position="876"/>
    </location>
</feature>
<dbReference type="PANTHER" id="PTHR32083">
    <property type="entry name" value="CILIA AND FLAGELLA-ASSOCIATED PROTEIN 58-RELATED"/>
    <property type="match status" value="1"/>
</dbReference>
<feature type="compositionally biased region" description="Pro residues" evidence="3">
    <location>
        <begin position="522"/>
        <end position="531"/>
    </location>
</feature>
<feature type="region of interest" description="Disordered" evidence="3">
    <location>
        <begin position="172"/>
        <end position="199"/>
    </location>
</feature>
<feature type="compositionally biased region" description="Polar residues" evidence="3">
    <location>
        <begin position="2384"/>
        <end position="2395"/>
    </location>
</feature>
<feature type="compositionally biased region" description="Basic and acidic residues" evidence="3">
    <location>
        <begin position="985"/>
        <end position="995"/>
    </location>
</feature>
<dbReference type="OrthoDB" id="1293114at2759"/>
<proteinExistence type="predicted"/>
<evidence type="ECO:0000313" key="4">
    <source>
        <dbReference type="EMBL" id="KKA22704.1"/>
    </source>
</evidence>
<dbReference type="CDD" id="cd06503">
    <property type="entry name" value="ATP-synt_Fo_b"/>
    <property type="match status" value="1"/>
</dbReference>
<feature type="region of interest" description="Disordered" evidence="3">
    <location>
        <begin position="1624"/>
        <end position="1666"/>
    </location>
</feature>
<feature type="compositionally biased region" description="Basic and acidic residues" evidence="3">
    <location>
        <begin position="1152"/>
        <end position="1165"/>
    </location>
</feature>
<feature type="compositionally biased region" description="Basic and acidic residues" evidence="3">
    <location>
        <begin position="437"/>
        <end position="447"/>
    </location>
</feature>
<feature type="region of interest" description="Disordered" evidence="3">
    <location>
        <begin position="92"/>
        <end position="111"/>
    </location>
</feature>
<feature type="compositionally biased region" description="Polar residues" evidence="3">
    <location>
        <begin position="1557"/>
        <end position="1570"/>
    </location>
</feature>
<evidence type="ECO:0000256" key="3">
    <source>
        <dbReference type="SAM" id="MobiDB-lite"/>
    </source>
</evidence>
<sequence>MAALLGLQLSHGREQQTRNRGSESLCTSIPGLFTEYNTCCRPWARSARLQLSLPVAAALRATNHQQPGQPAAQRSLSPFSVTFFRARDVPSSLLPPSTSTSISARRSSPPPPILCPPAEFRSGCPLRVRHGPSSCFPKISVIHGLPDPVIRLPCSKIPGDNERGKQVLAAADDTEGPSLSVSPASPASHRPVELPKLRDDSSLQAVPVITRATTPASSSVLAVGSPGLRPSRASSPQQAALPELPKYPGAWDSLSSSPEYRKAESNASAYFTAVWGSPYATPSPRRPSWTLSQQTSAGPASPETSPTSLRRGRNRVSGPRQSDSLRTASASSQLQRRVFSSLGRSSGRDLLGRQGGRSIREFTEDWIIQYLSGQPRTERTNWLSDDSSSEAPSFITARNHFADDPSDGWLGLDDEPHDEDLLKTPTLASFLAQQRKRAVDSESDKPSRSRHTHTSTQSTDTLRQEDFWGFAYGNERRSPSMSDPKDKDVPPTPAEGESNPPVSTTGLSNPGVPTTGVSPIDKPLPPPPPTENGPEPTAPQESATPASPKSAKRAAVVTNGTAQRTKKRIIWRGKACIISVPVEDKRGSEEAGYRLLTQADIEQRLQKWIDEGYDIRGFDVYAPEEDAVPADSGALSRLPYPDPAECQQEWKERKYAISFPNQAEWDAYVNFLKEEKLRALGVSMGDDDPPSTMSPGPMAALNAAALAGYPGLIASPPVPTSSAASNPLLGVHPFSPHFNQSTNPSTNAGSLASPAPQFGGQHPFFGVDSNMVAGLSYPFQPTPPVAGTLTPQSLFNARQAGVVSAGPGNLPNLNSLLSPVSPLNQEDSNTFHQGVNDMLAPRRDSVRGQDSSQQNRKSRATTMVSEAQAEPEHYQTSNVEIAQPTPRGHSHNLSETLQKGLDRYSQADYHLEESIQRQLEENDREPTSSLMKSRWAVPENEVQSSQFPKKDSFSQGHHRLFGEQRQAQADQDGDEIDTNPSLEGTPRDQEQDLSHHPWHSAKPSTGSFVGGHHKSRTSMSTLNVEAKEFDPTTSLSSNTFTFHGSSFQPGSFDSPSTIFSPSSTVFKPGGFNATAPAFTPFGSQATSFSPSGFTFSTSSFNVDAPEFNPGQSVTTNGKSDAPDHLKSRIFGDIDFSQITKPSKKSKAIPIVRPDDAERERNKQKDEEVDNSASGPQPRQKRARHGAEDGDKDAEIAPSALPLGEAAQPQASAAPSQSHKQADGKENAAPDDSAAADASADVKPAVADIKPAPPKEVAATEKTVSESVEVKKVEKVDKVEQIEQPVAAAVSEAGSKEQPSPQDTAGKEDVSKEEPEDQVQQAKDEPAAPAPAPSPAPAPEPEPAAEPAPEPPKTEPKKTKGFSFRPSIAEFVPAAFSAFRKKEQPAKPKEEPEKPKEEPQKPKEEPEKPKPTGLMASRYAVPSPPVETNHVEPSELAQVPEEPAPKADSAPTQDTARRQVDPDSPDEQELNAVMEQLNGDDPDIGVERVSTPVRPQEPVETPGAPSTGAPIPPQLRSDAPSPSPRRGLQELLHTVPKLGTEFDVQSQVAVSQRGLASGAQSPVRQLISNDNHISDWDDVIESGEDEKLVQRSKFFDRHINELVGNVLEERLGPLEETLNVIQHSVASLSSRSASRRPLRSASAEVEESDADADDEDDEEVRRPISPFSKKDRKLEKLKNAVVEALVAHQKESQPPAPAIDLAPIQESIAELKALTKPSPDQDSGIKNLIQETIATQLKNTMLRRLTDAEEIGAESLKLQVDGLKSMLRIADERAEAEYKARRDAQDALAEAQKLLKIAEEDAARHRQAAQDAEESLRQLREEKIPHFEKIQNRSDALEKQQKALELTLSELSQKNIALEGTLDEYRESQENWKRQVAEVQNENRELRANVNHLKTRIEDSMRARQSLRGKFDRLQDDMVSATRDIAREQAAWRKKEEEMNAKYDALRAAYDREVKLREKLEMDIAELEQQEREAAKLKFIFGQSQQENARLEELVATLRQESHEYQSKAARFEREFNEARESSRIEVQRTRTAMEADVEAANNQVNYVRAELEAQISRLESQLENVRLEADTMKERYELLLEEARDAKANAVAELTAAKDNALEEQRKRHESVLNDLRERHARALHNASEDRQRTESYLTDKLNLANEKIEHLQDKVTHLEEKLEIAKSAARAAAQAAQAKGAAAAAAAAAASSAPMDHHTTSPSMSFRKDSLVPEKISPQALRESILVLQDQLQQRETRIEELEQQLSEVDHDAPNKLKEKDTEINWLRELLEVRVGDLQDLIDTLSKPSFDQQAVRDAAIRLKANLQMEQQEKERAMAGGRTFPSLASLAASPRSLPLAAAAAWGSWRKGRESFTSEVSPSGYQQTPSKSTNGGGFLSGLLTPPSSNVRQTPKNGSAPVSRMGARRTTADSRGLGQTRPRQAEKLPAHEEPPEPPTTPPLLRRSSYDHDAEPNSYDNSMLMEDGDSVVGESPKGTREGLVAVQN</sequence>
<dbReference type="PANTHER" id="PTHR32083:SF0">
    <property type="entry name" value="CILIA AND FLAGELLA-ASSOCIATED PROTEIN 58"/>
    <property type="match status" value="1"/>
</dbReference>
<reference evidence="4 5" key="1">
    <citation type="submission" date="2015-04" db="EMBL/GenBank/DDBJ databases">
        <authorList>
            <person name="Heijne W.H."/>
            <person name="Fedorova N.D."/>
            <person name="Nierman W.C."/>
            <person name="Vollebregt A.W."/>
            <person name="Zhao Z."/>
            <person name="Wu L."/>
            <person name="Kumar M."/>
            <person name="Stam H."/>
            <person name="van den Berg M.A."/>
            <person name="Pel H.J."/>
        </authorList>
    </citation>
    <scope>NUCLEOTIDE SEQUENCE [LARGE SCALE GENOMIC DNA]</scope>
    <source>
        <strain evidence="4 5">CBS 393.64</strain>
    </source>
</reference>
<feature type="compositionally biased region" description="Low complexity" evidence="3">
    <location>
        <begin position="1229"/>
        <end position="1247"/>
    </location>
</feature>
<dbReference type="Gene3D" id="1.10.287.1490">
    <property type="match status" value="1"/>
</dbReference>
<feature type="region of interest" description="Disordered" evidence="3">
    <location>
        <begin position="433"/>
        <end position="564"/>
    </location>
</feature>
<dbReference type="EMBL" id="LASV01000129">
    <property type="protein sequence ID" value="KKA22704.1"/>
    <property type="molecule type" value="Genomic_DNA"/>
</dbReference>
<feature type="compositionally biased region" description="Basic and acidic residues" evidence="3">
    <location>
        <begin position="917"/>
        <end position="926"/>
    </location>
</feature>
<feature type="compositionally biased region" description="Polar residues" evidence="3">
    <location>
        <begin position="2356"/>
        <end position="2372"/>
    </location>
</feature>
<feature type="compositionally biased region" description="Basic and acidic residues" evidence="3">
    <location>
        <begin position="1184"/>
        <end position="1194"/>
    </location>
</feature>
<keyword evidence="5" id="KW-1185">Reference proteome</keyword>
<feature type="region of interest" description="Disordered" evidence="3">
    <location>
        <begin position="1106"/>
        <end position="1125"/>
    </location>
</feature>
<evidence type="ECO:0000256" key="1">
    <source>
        <dbReference type="ARBA" id="ARBA00023054"/>
    </source>
</evidence>
<feature type="compositionally biased region" description="Low complexity" evidence="3">
    <location>
        <begin position="92"/>
        <end position="107"/>
    </location>
</feature>
<feature type="compositionally biased region" description="Low complexity" evidence="3">
    <location>
        <begin position="1205"/>
        <end position="1217"/>
    </location>
</feature>
<feature type="region of interest" description="Disordered" evidence="3">
    <location>
        <begin position="1132"/>
        <end position="1529"/>
    </location>
</feature>
<feature type="region of interest" description="Disordered" evidence="3">
    <location>
        <begin position="1"/>
        <end position="24"/>
    </location>
</feature>
<comment type="caution">
    <text evidence="4">The sequence shown here is derived from an EMBL/GenBank/DDBJ whole genome shotgun (WGS) entry which is preliminary data.</text>
</comment>
<feature type="compositionally biased region" description="Basic and acidic residues" evidence="3">
    <location>
        <begin position="1267"/>
        <end position="1280"/>
    </location>
</feature>
<feature type="coiled-coil region" evidence="2">
    <location>
        <begin position="1780"/>
        <end position="2169"/>
    </location>
</feature>
<feature type="compositionally biased region" description="Polar residues" evidence="3">
    <location>
        <begin position="289"/>
        <end position="308"/>
    </location>
</feature>
<feature type="compositionally biased region" description="Polar residues" evidence="3">
    <location>
        <begin position="319"/>
        <end position="335"/>
    </location>
</feature>
<feature type="compositionally biased region" description="Polar residues" evidence="3">
    <location>
        <begin position="848"/>
        <end position="865"/>
    </location>
</feature>
<dbReference type="STRING" id="1408163.A0A0F4YWW1"/>
<keyword evidence="1 2" id="KW-0175">Coiled coil</keyword>
<dbReference type="GeneID" id="25315597"/>
<evidence type="ECO:0000313" key="5">
    <source>
        <dbReference type="Proteomes" id="UP000053958"/>
    </source>
</evidence>
<feature type="compositionally biased region" description="Basic and acidic residues" evidence="3">
    <location>
        <begin position="190"/>
        <end position="199"/>
    </location>
</feature>
<feature type="compositionally biased region" description="Polar residues" evidence="3">
    <location>
        <begin position="500"/>
        <end position="517"/>
    </location>
</feature>
<feature type="region of interest" description="Disordered" evidence="3">
    <location>
        <begin position="1548"/>
        <end position="1577"/>
    </location>
</feature>
<feature type="compositionally biased region" description="Basic and acidic residues" evidence="3">
    <location>
        <begin position="11"/>
        <end position="21"/>
    </location>
</feature>
<protein>
    <submittedName>
        <fullName evidence="4">Myosin class II heavy chain (MHC)</fullName>
    </submittedName>
</protein>
<feature type="region of interest" description="Disordered" evidence="3">
    <location>
        <begin position="281"/>
        <end position="338"/>
    </location>
</feature>
<name>A0A0F4YWW1_RASE3</name>
<feature type="compositionally biased region" description="Basic and acidic residues" evidence="3">
    <location>
        <begin position="2421"/>
        <end position="2432"/>
    </location>
</feature>
<feature type="compositionally biased region" description="Acidic residues" evidence="3">
    <location>
        <begin position="1643"/>
        <end position="1657"/>
    </location>
</feature>
<gene>
    <name evidence="4" type="ORF">T310_3247</name>
</gene>
<accession>A0A0F4YWW1</accession>
<feature type="region of interest" description="Disordered" evidence="3">
    <location>
        <begin position="2354"/>
        <end position="2485"/>
    </location>
</feature>
<feature type="compositionally biased region" description="Polar residues" evidence="3">
    <location>
        <begin position="1109"/>
        <end position="1118"/>
    </location>
</feature>
<dbReference type="Proteomes" id="UP000053958">
    <property type="component" value="Unassembled WGS sequence"/>
</dbReference>
<feature type="compositionally biased region" description="Basic and acidic residues" evidence="3">
    <location>
        <begin position="474"/>
        <end position="489"/>
    </location>
</feature>
<feature type="coiled-coil region" evidence="2">
    <location>
        <begin position="2226"/>
        <end position="2260"/>
    </location>
</feature>
<dbReference type="RefSeq" id="XP_013329316.1">
    <property type="nucleotide sequence ID" value="XM_013473862.1"/>
</dbReference>